<sequence length="305" mass="35472">MSYQDRVKKWLVPHVANDASQYEQLDSLLRTRVPGSCTWLFQHDPFRRWLCDNDAPPLLWIEGQPGLGKSVLCSTAIQHALSLKMCTIFYYCRFDTQRTVVQAAGCLLEQLFDHLCRKDERIAHAAVDITKKISNPTTEGLLTMANYLIRELQRIEASDLGQPPKLLIFIDGPDEELREEEILGPFVFKLLEEFPSVLRVWVSSRRSQRLYSLLKRYPTICLKEHTSLDVRTYLETAMHEIDEEWCDEDNFADGVILPKLLQRCQGNFLFARFLADFIKEESFRPNELLQKIQEKLPANLSNTYQ</sequence>
<comment type="caution">
    <text evidence="1">The sequence shown here is derived from an EMBL/GenBank/DDBJ whole genome shotgun (WGS) entry which is preliminary data.</text>
</comment>
<dbReference type="Proteomes" id="UP001497680">
    <property type="component" value="Unassembled WGS sequence"/>
</dbReference>
<dbReference type="EMBL" id="MU394376">
    <property type="protein sequence ID" value="KAI6082220.1"/>
    <property type="molecule type" value="Genomic_DNA"/>
</dbReference>
<proteinExistence type="predicted"/>
<evidence type="ECO:0000313" key="2">
    <source>
        <dbReference type="Proteomes" id="UP001497680"/>
    </source>
</evidence>
<keyword evidence="2" id="KW-1185">Reference proteome</keyword>
<accession>A0ACC0CPH9</accession>
<evidence type="ECO:0000313" key="1">
    <source>
        <dbReference type="EMBL" id="KAI6082220.1"/>
    </source>
</evidence>
<gene>
    <name evidence="1" type="ORF">F4821DRAFT_219582</name>
</gene>
<name>A0ACC0CPH9_9PEZI</name>
<reference evidence="1 2" key="1">
    <citation type="journal article" date="2022" name="New Phytol.">
        <title>Ecological generalism drives hyperdiversity of secondary metabolite gene clusters in xylarialean endophytes.</title>
        <authorList>
            <person name="Franco M.E.E."/>
            <person name="Wisecaver J.H."/>
            <person name="Arnold A.E."/>
            <person name="Ju Y.M."/>
            <person name="Slot J.C."/>
            <person name="Ahrendt S."/>
            <person name="Moore L.P."/>
            <person name="Eastman K.E."/>
            <person name="Scott K."/>
            <person name="Konkel Z."/>
            <person name="Mondo S.J."/>
            <person name="Kuo A."/>
            <person name="Hayes R.D."/>
            <person name="Haridas S."/>
            <person name="Andreopoulos B."/>
            <person name="Riley R."/>
            <person name="LaButti K."/>
            <person name="Pangilinan J."/>
            <person name="Lipzen A."/>
            <person name="Amirebrahimi M."/>
            <person name="Yan J."/>
            <person name="Adam C."/>
            <person name="Keymanesh K."/>
            <person name="Ng V."/>
            <person name="Louie K."/>
            <person name="Northen T."/>
            <person name="Drula E."/>
            <person name="Henrissat B."/>
            <person name="Hsieh H.M."/>
            <person name="Youens-Clark K."/>
            <person name="Lutzoni F."/>
            <person name="Miadlikowska J."/>
            <person name="Eastwood D.C."/>
            <person name="Hamelin R.C."/>
            <person name="Grigoriev I.V."/>
            <person name="U'Ren J.M."/>
        </authorList>
    </citation>
    <scope>NUCLEOTIDE SEQUENCE [LARGE SCALE GENOMIC DNA]</scope>
    <source>
        <strain evidence="1 2">ER1909</strain>
    </source>
</reference>
<protein>
    <submittedName>
        <fullName evidence="1">Uncharacterized protein</fullName>
    </submittedName>
</protein>
<organism evidence="1 2">
    <name type="scientific">Hypoxylon rubiginosum</name>
    <dbReference type="NCBI Taxonomy" id="110542"/>
    <lineage>
        <taxon>Eukaryota</taxon>
        <taxon>Fungi</taxon>
        <taxon>Dikarya</taxon>
        <taxon>Ascomycota</taxon>
        <taxon>Pezizomycotina</taxon>
        <taxon>Sordariomycetes</taxon>
        <taxon>Xylariomycetidae</taxon>
        <taxon>Xylariales</taxon>
        <taxon>Hypoxylaceae</taxon>
        <taxon>Hypoxylon</taxon>
    </lineage>
</organism>